<proteinExistence type="predicted"/>
<name>A0A5N6H205_ASPFL</name>
<reference evidence="2" key="1">
    <citation type="submission" date="2019-04" db="EMBL/GenBank/DDBJ databases">
        <title>Friends and foes A comparative genomics study of 23 Aspergillus species from section Flavi.</title>
        <authorList>
            <consortium name="DOE Joint Genome Institute"/>
            <person name="Kjaerbolling I."/>
            <person name="Vesth T."/>
            <person name="Frisvad J.C."/>
            <person name="Nybo J.L."/>
            <person name="Theobald S."/>
            <person name="Kildgaard S."/>
            <person name="Isbrandt T."/>
            <person name="Kuo A."/>
            <person name="Sato A."/>
            <person name="Lyhne E.K."/>
            <person name="Kogle M.E."/>
            <person name="Wiebenga A."/>
            <person name="Kun R.S."/>
            <person name="Lubbers R.J."/>
            <person name="Makela M.R."/>
            <person name="Barry K."/>
            <person name="Chovatia M."/>
            <person name="Clum A."/>
            <person name="Daum C."/>
            <person name="Haridas S."/>
            <person name="He G."/>
            <person name="LaButti K."/>
            <person name="Lipzen A."/>
            <person name="Mondo S."/>
            <person name="Riley R."/>
            <person name="Salamov A."/>
            <person name="Simmons B.A."/>
            <person name="Magnuson J.K."/>
            <person name="Henrissat B."/>
            <person name="Mortensen U.H."/>
            <person name="Larsen T.O."/>
            <person name="Devries R.P."/>
            <person name="Grigoriev I.V."/>
            <person name="Machida M."/>
            <person name="Baker S.E."/>
            <person name="Andersen M.R."/>
        </authorList>
    </citation>
    <scope>NUCLEOTIDE SEQUENCE [LARGE SCALE GENOMIC DNA]</scope>
    <source>
        <strain evidence="2">CBS 121.62</strain>
    </source>
</reference>
<sequence length="72" mass="8279">MPRERGIRQDDKFNSLARIPTILLVIVSVSFALVSWCGCRDWTERRTLYFPYRGSLTVNSTNLLPGCTPLLY</sequence>
<evidence type="ECO:0000313" key="2">
    <source>
        <dbReference type="EMBL" id="KAB8248536.1"/>
    </source>
</evidence>
<keyword evidence="1" id="KW-1133">Transmembrane helix</keyword>
<keyword evidence="1" id="KW-0472">Membrane</keyword>
<dbReference type="AlphaFoldDB" id="A0A5N6H205"/>
<accession>A0A5N6H205</accession>
<organism evidence="2">
    <name type="scientific">Aspergillus flavus</name>
    <dbReference type="NCBI Taxonomy" id="5059"/>
    <lineage>
        <taxon>Eukaryota</taxon>
        <taxon>Fungi</taxon>
        <taxon>Dikarya</taxon>
        <taxon>Ascomycota</taxon>
        <taxon>Pezizomycotina</taxon>
        <taxon>Eurotiomycetes</taxon>
        <taxon>Eurotiomycetidae</taxon>
        <taxon>Eurotiales</taxon>
        <taxon>Aspergillaceae</taxon>
        <taxon>Aspergillus</taxon>
        <taxon>Aspergillus subgen. Circumdati</taxon>
    </lineage>
</organism>
<keyword evidence="1" id="KW-0812">Transmembrane</keyword>
<protein>
    <submittedName>
        <fullName evidence="2">Uncharacterized protein</fullName>
    </submittedName>
</protein>
<feature type="transmembrane region" description="Helical" evidence="1">
    <location>
        <begin position="20"/>
        <end position="39"/>
    </location>
</feature>
<feature type="non-terminal residue" evidence="2">
    <location>
        <position position="72"/>
    </location>
</feature>
<dbReference type="Proteomes" id="UP000325434">
    <property type="component" value="Unassembled WGS sequence"/>
</dbReference>
<gene>
    <name evidence="2" type="ORF">BDV35DRAFT_347534</name>
</gene>
<dbReference type="EMBL" id="ML734579">
    <property type="protein sequence ID" value="KAB8248536.1"/>
    <property type="molecule type" value="Genomic_DNA"/>
</dbReference>
<evidence type="ECO:0000256" key="1">
    <source>
        <dbReference type="SAM" id="Phobius"/>
    </source>
</evidence>